<gene>
    <name evidence="2" type="ORF">NP233_g12532</name>
</gene>
<evidence type="ECO:0000313" key="2">
    <source>
        <dbReference type="EMBL" id="KAJ3553926.1"/>
    </source>
</evidence>
<feature type="region of interest" description="Disordered" evidence="1">
    <location>
        <begin position="1"/>
        <end position="49"/>
    </location>
</feature>
<reference evidence="2" key="1">
    <citation type="submission" date="2022-07" db="EMBL/GenBank/DDBJ databases">
        <title>Genome Sequence of Leucocoprinus birnbaumii.</title>
        <authorList>
            <person name="Buettner E."/>
        </authorList>
    </citation>
    <scope>NUCLEOTIDE SEQUENCE</scope>
    <source>
        <strain evidence="2">VT141</strain>
    </source>
</reference>
<evidence type="ECO:0000256" key="1">
    <source>
        <dbReference type="SAM" id="MobiDB-lite"/>
    </source>
</evidence>
<dbReference type="EMBL" id="JANIEX010001849">
    <property type="protein sequence ID" value="KAJ3553926.1"/>
    <property type="molecule type" value="Genomic_DNA"/>
</dbReference>
<dbReference type="Proteomes" id="UP001213000">
    <property type="component" value="Unassembled WGS sequence"/>
</dbReference>
<comment type="caution">
    <text evidence="2">The sequence shown here is derived from an EMBL/GenBank/DDBJ whole genome shotgun (WGS) entry which is preliminary data.</text>
</comment>
<evidence type="ECO:0000313" key="3">
    <source>
        <dbReference type="Proteomes" id="UP001213000"/>
    </source>
</evidence>
<keyword evidence="3" id="KW-1185">Reference proteome</keyword>
<protein>
    <submittedName>
        <fullName evidence="2">Uncharacterized protein</fullName>
    </submittedName>
</protein>
<dbReference type="AlphaFoldDB" id="A0AAD5VEG3"/>
<proteinExistence type="predicted"/>
<organism evidence="2 3">
    <name type="scientific">Leucocoprinus birnbaumii</name>
    <dbReference type="NCBI Taxonomy" id="56174"/>
    <lineage>
        <taxon>Eukaryota</taxon>
        <taxon>Fungi</taxon>
        <taxon>Dikarya</taxon>
        <taxon>Basidiomycota</taxon>
        <taxon>Agaricomycotina</taxon>
        <taxon>Agaricomycetes</taxon>
        <taxon>Agaricomycetidae</taxon>
        <taxon>Agaricales</taxon>
        <taxon>Agaricineae</taxon>
        <taxon>Agaricaceae</taxon>
        <taxon>Leucocoprinus</taxon>
    </lineage>
</organism>
<name>A0AAD5VEG3_9AGAR</name>
<accession>A0AAD5VEG3</accession>
<sequence>MSDELRSATGYESTAIWESTRAGPEARGRKAGTASTSSEPQYDETSLELSNCESTGFTPAQEMPKSRSFYVARNFILEQPVVSIGIPKDEWTAQEELRPVEARRVGNARTAEENRKAADQRRAEENRSEVLVVLVRWFVLIINSVLKELVRHGALGATLHAKEREFAPRCNEDTQTVTRSLYQLMKSIKRIKHFPTDWVGVWRIPGERYDAESLGGHEILQ</sequence>